<sequence>MYKTFSNTILRKFKEMIFNHV</sequence>
<comment type="caution">
    <text evidence="1">The sequence shown here is derived from an EMBL/GenBank/DDBJ whole genome shotgun (WGS) entry which is preliminary data.</text>
</comment>
<reference evidence="2" key="1">
    <citation type="submission" date="2014-09" db="EMBL/GenBank/DDBJ databases">
        <authorList>
            <person name="Mudge J."/>
            <person name="Ramaraj T."/>
            <person name="Lindquist I.E."/>
            <person name="Bharti A.K."/>
            <person name="Sundararajan A."/>
            <person name="Cameron C.T."/>
            <person name="Woodward J.E."/>
            <person name="May G.D."/>
            <person name="Brubaker C."/>
            <person name="Broadhvest J."/>
            <person name="Wilkins T.A."/>
        </authorList>
    </citation>
    <scope>NUCLEOTIDE SEQUENCE</scope>
    <source>
        <strain evidence="2">cv. AKA8401</strain>
    </source>
</reference>
<name>A0A0B0MLC9_GOSAR</name>
<dbReference type="EMBL" id="JRRC01202359">
    <property type="protein sequence ID" value="KHG01590.1"/>
    <property type="molecule type" value="Genomic_DNA"/>
</dbReference>
<dbReference type="Proteomes" id="UP000032142">
    <property type="component" value="Unassembled WGS sequence"/>
</dbReference>
<evidence type="ECO:0000313" key="1">
    <source>
        <dbReference type="EMBL" id="KHG01590.1"/>
    </source>
</evidence>
<dbReference type="AlphaFoldDB" id="A0A0B0MLC9"/>
<accession>A0A0B0MLC9</accession>
<organism evidence="1 2">
    <name type="scientific">Gossypium arboreum</name>
    <name type="common">Tree cotton</name>
    <name type="synonym">Gossypium nanking</name>
    <dbReference type="NCBI Taxonomy" id="29729"/>
    <lineage>
        <taxon>Eukaryota</taxon>
        <taxon>Viridiplantae</taxon>
        <taxon>Streptophyta</taxon>
        <taxon>Embryophyta</taxon>
        <taxon>Tracheophyta</taxon>
        <taxon>Spermatophyta</taxon>
        <taxon>Magnoliopsida</taxon>
        <taxon>eudicotyledons</taxon>
        <taxon>Gunneridae</taxon>
        <taxon>Pentapetalae</taxon>
        <taxon>rosids</taxon>
        <taxon>malvids</taxon>
        <taxon>Malvales</taxon>
        <taxon>Malvaceae</taxon>
        <taxon>Malvoideae</taxon>
        <taxon>Gossypium</taxon>
    </lineage>
</organism>
<keyword evidence="2" id="KW-1185">Reference proteome</keyword>
<gene>
    <name evidence="1" type="ORF">F383_22300</name>
</gene>
<evidence type="ECO:0000313" key="2">
    <source>
        <dbReference type="Proteomes" id="UP000032142"/>
    </source>
</evidence>
<proteinExistence type="predicted"/>
<protein>
    <submittedName>
        <fullName evidence="1">Uncharacterized protein</fullName>
    </submittedName>
</protein>